<evidence type="ECO:0000256" key="1">
    <source>
        <dbReference type="SAM" id="MobiDB-lite"/>
    </source>
</evidence>
<sequence length="69" mass="6770">MMFELSDQELEQVAGGATSAAANAEGGSASSNGGATQVANTPGVAIVPVTTTLTVDPASLIVSYSTINQ</sequence>
<feature type="compositionally biased region" description="Low complexity" evidence="1">
    <location>
        <begin position="14"/>
        <end position="35"/>
    </location>
</feature>
<gene>
    <name evidence="2" type="ORF">EPA93_08640</name>
</gene>
<accession>A0A4P6JLH5</accession>
<feature type="region of interest" description="Disordered" evidence="1">
    <location>
        <begin position="1"/>
        <end position="35"/>
    </location>
</feature>
<protein>
    <recommendedName>
        <fullName evidence="4">Bacteriocin</fullName>
    </recommendedName>
</protein>
<dbReference type="EMBL" id="CP035758">
    <property type="protein sequence ID" value="QBD76069.1"/>
    <property type="molecule type" value="Genomic_DNA"/>
</dbReference>
<keyword evidence="3" id="KW-1185">Reference proteome</keyword>
<organism evidence="2 3">
    <name type="scientific">Ktedonosporobacter rubrisoli</name>
    <dbReference type="NCBI Taxonomy" id="2509675"/>
    <lineage>
        <taxon>Bacteria</taxon>
        <taxon>Bacillati</taxon>
        <taxon>Chloroflexota</taxon>
        <taxon>Ktedonobacteria</taxon>
        <taxon>Ktedonobacterales</taxon>
        <taxon>Ktedonosporobacteraceae</taxon>
        <taxon>Ktedonosporobacter</taxon>
    </lineage>
</organism>
<name>A0A4P6JLH5_KTERU</name>
<feature type="compositionally biased region" description="Acidic residues" evidence="1">
    <location>
        <begin position="1"/>
        <end position="10"/>
    </location>
</feature>
<reference evidence="2 3" key="1">
    <citation type="submission" date="2019-01" db="EMBL/GenBank/DDBJ databases">
        <title>Ktedonosporobacter rubrisoli SCAWS-G2.</title>
        <authorList>
            <person name="Huang Y."/>
            <person name="Yan B."/>
        </authorList>
    </citation>
    <scope>NUCLEOTIDE SEQUENCE [LARGE SCALE GENOMIC DNA]</scope>
    <source>
        <strain evidence="2 3">SCAWS-G2</strain>
    </source>
</reference>
<proteinExistence type="predicted"/>
<dbReference type="AlphaFoldDB" id="A0A4P6JLH5"/>
<evidence type="ECO:0000313" key="3">
    <source>
        <dbReference type="Proteomes" id="UP000290365"/>
    </source>
</evidence>
<dbReference type="KEGG" id="kbs:EPA93_08640"/>
<dbReference type="Proteomes" id="UP000290365">
    <property type="component" value="Chromosome"/>
</dbReference>
<evidence type="ECO:0000313" key="2">
    <source>
        <dbReference type="EMBL" id="QBD76069.1"/>
    </source>
</evidence>
<dbReference type="RefSeq" id="WP_129886664.1">
    <property type="nucleotide sequence ID" value="NZ_CP035758.1"/>
</dbReference>
<evidence type="ECO:0008006" key="4">
    <source>
        <dbReference type="Google" id="ProtNLM"/>
    </source>
</evidence>